<dbReference type="PANTHER" id="PTHR10146:SF14">
    <property type="entry name" value="PYRIDOXAL PHOSPHATE HOMEOSTASIS PROTEIN"/>
    <property type="match status" value="1"/>
</dbReference>
<dbReference type="eggNOG" id="COG0325">
    <property type="taxonomic scope" value="Bacteria"/>
</dbReference>
<evidence type="ECO:0000313" key="7">
    <source>
        <dbReference type="Proteomes" id="UP000008722"/>
    </source>
</evidence>
<evidence type="ECO:0000256" key="2">
    <source>
        <dbReference type="HAMAP-Rule" id="MF_02087"/>
    </source>
</evidence>
<dbReference type="FunFam" id="3.20.20.10:FF:000018">
    <property type="entry name" value="Pyridoxal phosphate homeostasis protein"/>
    <property type="match status" value="1"/>
</dbReference>
<organism evidence="6 7">
    <name type="scientific">Oceanithermus profundus (strain DSM 14977 / NBRC 100410 / VKM B-2274 / 506)</name>
    <dbReference type="NCBI Taxonomy" id="670487"/>
    <lineage>
        <taxon>Bacteria</taxon>
        <taxon>Thermotogati</taxon>
        <taxon>Deinococcota</taxon>
        <taxon>Deinococci</taxon>
        <taxon>Thermales</taxon>
        <taxon>Thermaceae</taxon>
        <taxon>Oceanithermus</taxon>
    </lineage>
</organism>
<accession>E4U879</accession>
<dbReference type="CDD" id="cd00635">
    <property type="entry name" value="PLPDE_III_YBL036c_like"/>
    <property type="match status" value="1"/>
</dbReference>
<keyword evidence="7" id="KW-1185">Reference proteome</keyword>
<dbReference type="HAMAP" id="MF_02087">
    <property type="entry name" value="PLP_homeostasis"/>
    <property type="match status" value="1"/>
</dbReference>
<comment type="similarity">
    <text evidence="2 4">Belongs to the pyridoxal phosphate-binding protein YggS/PROSC family.</text>
</comment>
<dbReference type="GO" id="GO:0030170">
    <property type="term" value="F:pyridoxal phosphate binding"/>
    <property type="evidence" value="ECO:0007669"/>
    <property type="project" value="UniProtKB-UniRule"/>
</dbReference>
<name>E4U879_OCEP5</name>
<reference evidence="7" key="1">
    <citation type="submission" date="2010-11" db="EMBL/GenBank/DDBJ databases">
        <title>The complete sequence of chromosome of Oceanithermus profundus DSM 14977.</title>
        <authorList>
            <consortium name="US DOE Joint Genome Institute (JGI-PGF)"/>
            <person name="Lucas S."/>
            <person name="Copeland A."/>
            <person name="Lapidus A."/>
            <person name="Bruce D."/>
            <person name="Goodwin L."/>
            <person name="Pitluck S."/>
            <person name="Kyrpides N."/>
            <person name="Mavromatis K."/>
            <person name="Pagani I."/>
            <person name="Ivanova N."/>
            <person name="Zhang X."/>
            <person name="Brettin T."/>
            <person name="Detter J.C."/>
            <person name="Tapia R."/>
            <person name="Han C."/>
            <person name="Land M."/>
            <person name="Hauser L."/>
            <person name="Markowitz V."/>
            <person name="Cheng J.-F."/>
            <person name="Hugenholtz P."/>
            <person name="Woyke T."/>
            <person name="Wu D."/>
            <person name="Tindall B."/>
            <person name="Faehnrich R."/>
            <person name="Brambilla E."/>
            <person name="Klenk H.-P."/>
            <person name="Eisen J.A."/>
        </authorList>
    </citation>
    <scope>NUCLEOTIDE SEQUENCE [LARGE SCALE GENOMIC DNA]</scope>
    <source>
        <strain evidence="7">DSM 14977 / NBRC 100410 / VKM B-2274 / 506</strain>
    </source>
</reference>
<dbReference type="PIRSF" id="PIRSF004848">
    <property type="entry name" value="YBL036c_PLPDEIII"/>
    <property type="match status" value="1"/>
</dbReference>
<evidence type="ECO:0000256" key="4">
    <source>
        <dbReference type="RuleBase" id="RU004514"/>
    </source>
</evidence>
<keyword evidence="1 2" id="KW-0663">Pyridoxal phosphate</keyword>
<feature type="modified residue" description="N6-(pyridoxal phosphate)lysine" evidence="2 3">
    <location>
        <position position="31"/>
    </location>
</feature>
<dbReference type="SUPFAM" id="SSF51419">
    <property type="entry name" value="PLP-binding barrel"/>
    <property type="match status" value="1"/>
</dbReference>
<dbReference type="AlphaFoldDB" id="E4U879"/>
<proteinExistence type="inferred from homology"/>
<dbReference type="KEGG" id="opr:Ocepr_0837"/>
<comment type="function">
    <text evidence="2">Pyridoxal 5'-phosphate (PLP)-binding protein, which is involved in PLP homeostasis.</text>
</comment>
<dbReference type="InterPro" id="IPR029066">
    <property type="entry name" value="PLP-binding_barrel"/>
</dbReference>
<dbReference type="Proteomes" id="UP000008722">
    <property type="component" value="Chromosome"/>
</dbReference>
<dbReference type="RefSeq" id="WP_013457464.1">
    <property type="nucleotide sequence ID" value="NC_014761.1"/>
</dbReference>
<protein>
    <recommendedName>
        <fullName evidence="2">Pyridoxal phosphate homeostasis protein</fullName>
        <shortName evidence="2">PLP homeostasis protein</shortName>
    </recommendedName>
</protein>
<evidence type="ECO:0000256" key="1">
    <source>
        <dbReference type="ARBA" id="ARBA00022898"/>
    </source>
</evidence>
<dbReference type="Pfam" id="PF01168">
    <property type="entry name" value="Ala_racemase_N"/>
    <property type="match status" value="1"/>
</dbReference>
<dbReference type="HOGENOM" id="CLU_059988_1_1_0"/>
<reference evidence="6 7" key="2">
    <citation type="journal article" date="2011" name="Stand. Genomic Sci.">
        <title>Complete genome sequence of Oceanithermus profundus type strain (506).</title>
        <authorList>
            <person name="Pati A."/>
            <person name="Zhang X."/>
            <person name="Lapidus A."/>
            <person name="Nolan M."/>
            <person name="Lucas S."/>
            <person name="Del Rio T.G."/>
            <person name="Tice H."/>
            <person name="Cheng J.F."/>
            <person name="Tapia R."/>
            <person name="Han C."/>
            <person name="Goodwin L."/>
            <person name="Pitluck S."/>
            <person name="Liolios K."/>
            <person name="Pagani I."/>
            <person name="Ivanova N."/>
            <person name="Mavromatis K."/>
            <person name="Chen A."/>
            <person name="Palaniappan K."/>
            <person name="Hauser L."/>
            <person name="Jeffries C.D."/>
            <person name="Brambilla E.M."/>
            <person name="Rohl A."/>
            <person name="Mwirichia R."/>
            <person name="Rohde M."/>
            <person name="Tindall B.J."/>
            <person name="Sikorski J."/>
            <person name="Wirth R."/>
            <person name="Goker M."/>
            <person name="Woyke T."/>
            <person name="Detter J.C."/>
            <person name="Bristow J."/>
            <person name="Eisen J.A."/>
            <person name="Markowitz V."/>
            <person name="Hugenholtz P."/>
            <person name="Kyrpides N.C."/>
            <person name="Klenk H.P."/>
            <person name="Land M."/>
        </authorList>
    </citation>
    <scope>NUCLEOTIDE SEQUENCE [LARGE SCALE GENOMIC DNA]</scope>
    <source>
        <strain evidence="7">DSM 14977 / NBRC 100410 / VKM B-2274 / 506</strain>
    </source>
</reference>
<dbReference type="NCBIfam" id="TIGR00044">
    <property type="entry name" value="YggS family pyridoxal phosphate-dependent enzyme"/>
    <property type="match status" value="1"/>
</dbReference>
<dbReference type="STRING" id="670487.Ocepr_0837"/>
<comment type="cofactor">
    <cofactor evidence="3">
        <name>pyridoxal 5'-phosphate</name>
        <dbReference type="ChEBI" id="CHEBI:597326"/>
    </cofactor>
</comment>
<dbReference type="PROSITE" id="PS01211">
    <property type="entry name" value="UPF0001"/>
    <property type="match status" value="1"/>
</dbReference>
<gene>
    <name evidence="6" type="ordered locus">Ocepr_0837</name>
</gene>
<dbReference type="EMBL" id="CP002361">
    <property type="protein sequence ID" value="ADR36294.1"/>
    <property type="molecule type" value="Genomic_DNA"/>
</dbReference>
<dbReference type="Gene3D" id="3.20.20.10">
    <property type="entry name" value="Alanine racemase"/>
    <property type="match status" value="1"/>
</dbReference>
<sequence>MPLPEVLARIEAAARRAGRDPASVRLVAVTKGRDLAEIERKVLRYGDFPLGENRIQEARAKIAAWPEREWHFIGPLQRNKVRYLRPFRLVHSVDSLRLAEALAARAKREGYRPRILLEVNVAREPQKHGFDPDEVDAAVQAVRQLEPLELRGLMTMAPLAEDPEEVRWVFRELARMARHLGLPELSMGMSGDFEVAVEEGATLVRVGRALFEG</sequence>
<dbReference type="PANTHER" id="PTHR10146">
    <property type="entry name" value="PROLINE SYNTHETASE CO-TRANSCRIBED BACTERIAL HOMOLOG PROTEIN"/>
    <property type="match status" value="1"/>
</dbReference>
<dbReference type="OrthoDB" id="9804072at2"/>
<evidence type="ECO:0000259" key="5">
    <source>
        <dbReference type="Pfam" id="PF01168"/>
    </source>
</evidence>
<dbReference type="InterPro" id="IPR011078">
    <property type="entry name" value="PyrdxlP_homeostasis"/>
</dbReference>
<dbReference type="InterPro" id="IPR001608">
    <property type="entry name" value="Ala_racemase_N"/>
</dbReference>
<evidence type="ECO:0000313" key="6">
    <source>
        <dbReference type="EMBL" id="ADR36294.1"/>
    </source>
</evidence>
<feature type="domain" description="Alanine racemase N-terminal" evidence="5">
    <location>
        <begin position="9"/>
        <end position="211"/>
    </location>
</feature>
<evidence type="ECO:0000256" key="3">
    <source>
        <dbReference type="PIRSR" id="PIRSR004848-1"/>
    </source>
</evidence>